<evidence type="ECO:0000313" key="1">
    <source>
        <dbReference type="EMBL" id="KAG5490133.1"/>
    </source>
</evidence>
<dbReference type="Proteomes" id="UP000674318">
    <property type="component" value="Unassembled WGS sequence"/>
</dbReference>
<accession>A0A836L6P3</accession>
<dbReference type="OrthoDB" id="270695at2759"/>
<protein>
    <submittedName>
        <fullName evidence="1">Uncharacterized protein</fullName>
    </submittedName>
</protein>
<gene>
    <name evidence="1" type="ORF">JKF63_00252</name>
</gene>
<dbReference type="AlphaFoldDB" id="A0A836L6P3"/>
<sequence length="370" mass="42303">MSCEPNSPTGNDTAALAVPKLMTLRKAIDRDGVPAACSSKQRRLMDIHVTAYPGVLNERALPKHNTIANDLSSIDPLQYRKAHTVRDNNAGSYTGKEKNVVEMLTTKQHANHMTNLGLQLRAARLKNPENAPTIRSLEPRGYRSRFTAPSFDERSTYRWDYCNWEGDGFQDTRRRERLATYRDGWKENEKADVDMSMKIPFLTMPVSSDRLKDKSTIYRKDYMKNAADNEYRSLSYKTNLEDLGTTYAYSAYSLEDPRRQVRFDESIAALKTPHNFVETFNQDKSYLEKSMSAKKASVREELDRLRAMQREMVHPSVAKSAVAESNDSGKRTRAVLIPGQRGSGYRCVPNKDSYVLLPRDHFNYQAVDDF</sequence>
<comment type="caution">
    <text evidence="1">The sequence shown here is derived from an EMBL/GenBank/DDBJ whole genome shotgun (WGS) entry which is preliminary data.</text>
</comment>
<dbReference type="RefSeq" id="XP_067752461.1">
    <property type="nucleotide sequence ID" value="XM_067896304.1"/>
</dbReference>
<dbReference type="KEGG" id="phet:94286381"/>
<dbReference type="GeneID" id="94286381"/>
<dbReference type="EMBL" id="JAFJZO010000036">
    <property type="protein sequence ID" value="KAG5490133.1"/>
    <property type="molecule type" value="Genomic_DNA"/>
</dbReference>
<proteinExistence type="predicted"/>
<name>A0A836L6P3_9TRYP</name>
<reference evidence="1 2" key="1">
    <citation type="submission" date="2021-02" db="EMBL/GenBank/DDBJ databases">
        <title>Porcisia hertigi Genome sequencing and assembly.</title>
        <authorList>
            <person name="Almutairi H."/>
            <person name="Gatherer D."/>
        </authorList>
    </citation>
    <scope>NUCLEOTIDE SEQUENCE [LARGE SCALE GENOMIC DNA]</scope>
    <source>
        <strain evidence="1 2">C119</strain>
    </source>
</reference>
<keyword evidence="2" id="KW-1185">Reference proteome</keyword>
<evidence type="ECO:0000313" key="2">
    <source>
        <dbReference type="Proteomes" id="UP000674318"/>
    </source>
</evidence>
<organism evidence="1 2">
    <name type="scientific">Porcisia hertigi</name>
    <dbReference type="NCBI Taxonomy" id="2761500"/>
    <lineage>
        <taxon>Eukaryota</taxon>
        <taxon>Discoba</taxon>
        <taxon>Euglenozoa</taxon>
        <taxon>Kinetoplastea</taxon>
        <taxon>Metakinetoplastina</taxon>
        <taxon>Trypanosomatida</taxon>
        <taxon>Trypanosomatidae</taxon>
        <taxon>Leishmaniinae</taxon>
        <taxon>Porcisia</taxon>
    </lineage>
</organism>